<dbReference type="GO" id="GO:0008270">
    <property type="term" value="F:zinc ion binding"/>
    <property type="evidence" value="ECO:0007669"/>
    <property type="project" value="UniProtKB-KW"/>
</dbReference>
<dbReference type="Pfam" id="PF05485">
    <property type="entry name" value="THAP"/>
    <property type="match status" value="1"/>
</dbReference>
<dbReference type="InterPro" id="IPR006612">
    <property type="entry name" value="THAP_Znf"/>
</dbReference>
<dbReference type="AlphaFoldDB" id="A0A8J2WKY9"/>
<keyword evidence="4 12" id="KW-0863">Zinc-finger</keyword>
<evidence type="ECO:0000313" key="16">
    <source>
        <dbReference type="Proteomes" id="UP000789390"/>
    </source>
</evidence>
<dbReference type="PROSITE" id="PS50950">
    <property type="entry name" value="ZF_THAP"/>
    <property type="match status" value="1"/>
</dbReference>
<keyword evidence="11" id="KW-0131">Cell cycle</keyword>
<dbReference type="PANTHER" id="PTHR46600">
    <property type="entry name" value="THAP DOMAIN-CONTAINING"/>
    <property type="match status" value="1"/>
</dbReference>
<evidence type="ECO:0000256" key="2">
    <source>
        <dbReference type="ARBA" id="ARBA00006177"/>
    </source>
</evidence>
<evidence type="ECO:0000256" key="12">
    <source>
        <dbReference type="PROSITE-ProRule" id="PRU00309"/>
    </source>
</evidence>
<organism evidence="15 16">
    <name type="scientific">Daphnia galeata</name>
    <dbReference type="NCBI Taxonomy" id="27404"/>
    <lineage>
        <taxon>Eukaryota</taxon>
        <taxon>Metazoa</taxon>
        <taxon>Ecdysozoa</taxon>
        <taxon>Arthropoda</taxon>
        <taxon>Crustacea</taxon>
        <taxon>Branchiopoda</taxon>
        <taxon>Diplostraca</taxon>
        <taxon>Cladocera</taxon>
        <taxon>Anomopoda</taxon>
        <taxon>Daphniidae</taxon>
        <taxon>Daphnia</taxon>
    </lineage>
</organism>
<keyword evidence="3" id="KW-0479">Metal-binding</keyword>
<dbReference type="PANTHER" id="PTHR46600:SF1">
    <property type="entry name" value="THAP DOMAIN-CONTAINING PROTEIN 1"/>
    <property type="match status" value="1"/>
</dbReference>
<evidence type="ECO:0000256" key="11">
    <source>
        <dbReference type="ARBA" id="ARBA00023306"/>
    </source>
</evidence>
<dbReference type="SMART" id="SM00692">
    <property type="entry name" value="DM3"/>
    <property type="match status" value="1"/>
</dbReference>
<comment type="subcellular location">
    <subcellularLocation>
        <location evidence="1">Nucleus</location>
        <location evidence="1">Nucleoplasm</location>
    </subcellularLocation>
</comment>
<comment type="caution">
    <text evidence="15">The sequence shown here is derived from an EMBL/GenBank/DDBJ whole genome shotgun (WGS) entry which is preliminary data.</text>
</comment>
<evidence type="ECO:0000313" key="15">
    <source>
        <dbReference type="EMBL" id="CAH0102921.1"/>
    </source>
</evidence>
<comment type="similarity">
    <text evidence="2">Belongs to the THAP1 family.</text>
</comment>
<evidence type="ECO:0000259" key="14">
    <source>
        <dbReference type="PROSITE" id="PS50950"/>
    </source>
</evidence>
<name>A0A8J2WKY9_9CRUS</name>
<proteinExistence type="inferred from homology"/>
<dbReference type="InterPro" id="IPR026516">
    <property type="entry name" value="THAP1/10"/>
</dbReference>
<dbReference type="Gene3D" id="6.20.210.20">
    <property type="entry name" value="THAP domain"/>
    <property type="match status" value="1"/>
</dbReference>
<evidence type="ECO:0000256" key="5">
    <source>
        <dbReference type="ARBA" id="ARBA00022833"/>
    </source>
</evidence>
<keyword evidence="6" id="KW-0805">Transcription regulation</keyword>
<accession>A0A8J2WKY9</accession>
<dbReference type="SMART" id="SM00980">
    <property type="entry name" value="THAP"/>
    <property type="match status" value="1"/>
</dbReference>
<keyword evidence="10" id="KW-0539">Nucleus</keyword>
<protein>
    <recommendedName>
        <fullName evidence="14">THAP-type domain-containing protein</fullName>
    </recommendedName>
</protein>
<keyword evidence="7" id="KW-0175">Coiled coil</keyword>
<sequence>MSVIEMPSCCVAYCQSDSRCNDNLISLFGVPKDQALFEEWAKVIPIKRKPLNPKSLVCQLHFEETCIKNSNKKKNRRLKTGSIPTLRFTRESNQPQKNIENQVSMPVVFSVPGGLIVLKQKNTNNATGENELLNLDQLNLPGHSWRSVKLVNEQQHPVIICYETVLINLDPVIRKTALINLQTKEIEYKVFQRKCPPLNTSFLRLSFSSIPQLEISLQYFDCVRTCPGINEEKFHELKEFIFPCAYFEKGVWRSDDCLQLVTEVKQKRKDDLLCSCCLKCNTLLVKTLKPHLEKTNEILTRSLKTQYMTRDALLAKLTEIREENQNLELAMKRQKEPLMVMADVLEVEMLESTDNDEEVEVMEERPARNKKRKYSRNHSK</sequence>
<keyword evidence="8 12" id="KW-0238">DNA-binding</keyword>
<evidence type="ECO:0000256" key="1">
    <source>
        <dbReference type="ARBA" id="ARBA00004642"/>
    </source>
</evidence>
<evidence type="ECO:0000256" key="13">
    <source>
        <dbReference type="SAM" id="MobiDB-lite"/>
    </source>
</evidence>
<feature type="compositionally biased region" description="Basic residues" evidence="13">
    <location>
        <begin position="368"/>
        <end position="380"/>
    </location>
</feature>
<evidence type="ECO:0000256" key="8">
    <source>
        <dbReference type="ARBA" id="ARBA00023125"/>
    </source>
</evidence>
<evidence type="ECO:0000256" key="4">
    <source>
        <dbReference type="ARBA" id="ARBA00022771"/>
    </source>
</evidence>
<dbReference type="GO" id="GO:0043565">
    <property type="term" value="F:sequence-specific DNA binding"/>
    <property type="evidence" value="ECO:0007669"/>
    <property type="project" value="InterPro"/>
</dbReference>
<evidence type="ECO:0000256" key="9">
    <source>
        <dbReference type="ARBA" id="ARBA00023163"/>
    </source>
</evidence>
<feature type="region of interest" description="Disordered" evidence="13">
    <location>
        <begin position="355"/>
        <end position="380"/>
    </location>
</feature>
<evidence type="ECO:0000256" key="3">
    <source>
        <dbReference type="ARBA" id="ARBA00022723"/>
    </source>
</evidence>
<dbReference type="SUPFAM" id="SSF57716">
    <property type="entry name" value="Glucocorticoid receptor-like (DNA-binding domain)"/>
    <property type="match status" value="1"/>
</dbReference>
<keyword evidence="5" id="KW-0862">Zinc</keyword>
<dbReference type="Proteomes" id="UP000789390">
    <property type="component" value="Unassembled WGS sequence"/>
</dbReference>
<feature type="domain" description="THAP-type" evidence="14">
    <location>
        <begin position="6"/>
        <end position="87"/>
    </location>
</feature>
<dbReference type="EMBL" id="CAKKLH010000098">
    <property type="protein sequence ID" value="CAH0102921.1"/>
    <property type="molecule type" value="Genomic_DNA"/>
</dbReference>
<keyword evidence="9" id="KW-0804">Transcription</keyword>
<evidence type="ECO:0000256" key="10">
    <source>
        <dbReference type="ARBA" id="ARBA00023242"/>
    </source>
</evidence>
<dbReference type="InterPro" id="IPR038441">
    <property type="entry name" value="THAP_Znf_sf"/>
</dbReference>
<reference evidence="15" key="1">
    <citation type="submission" date="2021-11" db="EMBL/GenBank/DDBJ databases">
        <authorList>
            <person name="Schell T."/>
        </authorList>
    </citation>
    <scope>NUCLEOTIDE SEQUENCE</scope>
    <source>
        <strain evidence="15">M5</strain>
    </source>
</reference>
<dbReference type="OrthoDB" id="6336912at2759"/>
<gene>
    <name evidence="15" type="ORF">DGAL_LOCUS5447</name>
</gene>
<keyword evidence="16" id="KW-1185">Reference proteome</keyword>
<dbReference type="GO" id="GO:0005654">
    <property type="term" value="C:nucleoplasm"/>
    <property type="evidence" value="ECO:0007669"/>
    <property type="project" value="UniProtKB-SubCell"/>
</dbReference>
<evidence type="ECO:0000256" key="7">
    <source>
        <dbReference type="ARBA" id="ARBA00023054"/>
    </source>
</evidence>
<evidence type="ECO:0000256" key="6">
    <source>
        <dbReference type="ARBA" id="ARBA00023015"/>
    </source>
</evidence>